<dbReference type="AlphaFoldDB" id="A0AAV5MFZ1"/>
<feature type="domain" description="DUF4220" evidence="2">
    <location>
        <begin position="61"/>
        <end position="178"/>
    </location>
</feature>
<keyword evidence="1" id="KW-1133">Transmembrane helix</keyword>
<keyword evidence="4" id="KW-1185">Reference proteome</keyword>
<comment type="caution">
    <text evidence="3">The sequence shown here is derived from an EMBL/GenBank/DDBJ whole genome shotgun (WGS) entry which is preliminary data.</text>
</comment>
<keyword evidence="1" id="KW-0812">Transmembrane</keyword>
<feature type="transmembrane region" description="Helical" evidence="1">
    <location>
        <begin position="210"/>
        <end position="230"/>
    </location>
</feature>
<protein>
    <recommendedName>
        <fullName evidence="2">DUF4220 domain-containing protein</fullName>
    </recommendedName>
</protein>
<feature type="transmembrane region" description="Helical" evidence="1">
    <location>
        <begin position="119"/>
        <end position="138"/>
    </location>
</feature>
<dbReference type="Pfam" id="PF13968">
    <property type="entry name" value="DUF4220"/>
    <property type="match status" value="2"/>
</dbReference>
<reference evidence="3 4" key="1">
    <citation type="journal article" date="2021" name="Commun. Biol.">
        <title>The genome of Shorea leprosula (Dipterocarpaceae) highlights the ecological relevance of drought in aseasonal tropical rainforests.</title>
        <authorList>
            <person name="Ng K.K.S."/>
            <person name="Kobayashi M.J."/>
            <person name="Fawcett J.A."/>
            <person name="Hatakeyama M."/>
            <person name="Paape T."/>
            <person name="Ng C.H."/>
            <person name="Ang C.C."/>
            <person name="Tnah L.H."/>
            <person name="Lee C.T."/>
            <person name="Nishiyama T."/>
            <person name="Sese J."/>
            <person name="O'Brien M.J."/>
            <person name="Copetti D."/>
            <person name="Mohd Noor M.I."/>
            <person name="Ong R.C."/>
            <person name="Putra M."/>
            <person name="Sireger I.Z."/>
            <person name="Indrioko S."/>
            <person name="Kosugi Y."/>
            <person name="Izuno A."/>
            <person name="Isagi Y."/>
            <person name="Lee S.L."/>
            <person name="Shimizu K.K."/>
        </authorList>
    </citation>
    <scope>NUCLEOTIDE SEQUENCE [LARGE SCALE GENOMIC DNA]</scope>
    <source>
        <strain evidence="3">214</strain>
    </source>
</reference>
<proteinExistence type="predicted"/>
<feature type="transmembrane region" description="Helical" evidence="1">
    <location>
        <begin position="27"/>
        <end position="46"/>
    </location>
</feature>
<evidence type="ECO:0000256" key="1">
    <source>
        <dbReference type="SAM" id="Phobius"/>
    </source>
</evidence>
<dbReference type="PANTHER" id="PTHR31325">
    <property type="entry name" value="OS01G0798800 PROTEIN-RELATED"/>
    <property type="match status" value="1"/>
</dbReference>
<dbReference type="EMBL" id="BPVZ01000244">
    <property type="protein sequence ID" value="GKV48059.1"/>
    <property type="molecule type" value="Genomic_DNA"/>
</dbReference>
<feature type="domain" description="DUF4220" evidence="2">
    <location>
        <begin position="208"/>
        <end position="290"/>
    </location>
</feature>
<accession>A0AAV5MFZ1</accession>
<name>A0AAV5MFZ1_9ROSI</name>
<evidence type="ECO:0000259" key="2">
    <source>
        <dbReference type="Pfam" id="PF13968"/>
    </source>
</evidence>
<dbReference type="Pfam" id="PF04578">
    <property type="entry name" value="DUF594"/>
    <property type="match status" value="1"/>
</dbReference>
<gene>
    <name evidence="3" type="ORF">SLEP1_g54894</name>
</gene>
<feature type="transmembrane region" description="Helical" evidence="1">
    <location>
        <begin position="242"/>
        <end position="275"/>
    </location>
</feature>
<feature type="transmembrane region" description="Helical" evidence="1">
    <location>
        <begin position="95"/>
        <end position="114"/>
    </location>
</feature>
<feature type="transmembrane region" description="Helical" evidence="1">
    <location>
        <begin position="58"/>
        <end position="75"/>
    </location>
</feature>
<evidence type="ECO:0000313" key="3">
    <source>
        <dbReference type="EMBL" id="GKV48059.1"/>
    </source>
</evidence>
<evidence type="ECO:0000313" key="4">
    <source>
        <dbReference type="Proteomes" id="UP001054252"/>
    </source>
</evidence>
<dbReference type="InterPro" id="IPR025315">
    <property type="entry name" value="DUF4220"/>
</dbReference>
<dbReference type="InterPro" id="IPR007658">
    <property type="entry name" value="DUF594"/>
</dbReference>
<sequence>MFESAKSSSIVNSFSTLLLEVWEKWDVRGMVLFSLTLQIVLSYLGWRRKYTINPFSKTILWFAYLGADWIAIATLGKLSGSYTKSPTTNVLRAYWAPLLLLHLGGPDTITAYAFEDNKFWIRHLLILVVKAIFVVYVICLSWTFSWLSFLSLPLVLAGIIKYVEKILCLNFNNSQKAKPIIFSNFSPQDPQLIESPTLVRLQKEGPRCSLRLISFVSSFSVVLLFFISIINETKIHFSRVDIAITGILLIGAIALELYAGWVMLSSNWAIFVAAFHHSPLKKKEKKSCGILPKINNDITEMWHKYMFTKLGRVQIPSYLMETGNFVYPVWSFLLSEYFRASRGENALKQHDDLRWSLDFDFDYSIILWHLATSVCYYQEHQDDDDNDNKDEKAKISKQVSDYMMYLLATCPALILPDQSKSFWLDHTYDELKDLLFPATDTTNATSTLLSNPDNVDEEEFESSDEPIMESLRGGVSAAIDIRNVAFREAILKQILKRDVFDLATYLKQLVNKWELIRDFWIEILVYAAVSSQKINHMKQLGEGIEYLSIIWLFVDFNIVNRSIEHEKAGLLGRHAAGRH</sequence>
<dbReference type="Proteomes" id="UP001054252">
    <property type="component" value="Unassembled WGS sequence"/>
</dbReference>
<keyword evidence="1" id="KW-0472">Membrane</keyword>
<organism evidence="3 4">
    <name type="scientific">Rubroshorea leprosula</name>
    <dbReference type="NCBI Taxonomy" id="152421"/>
    <lineage>
        <taxon>Eukaryota</taxon>
        <taxon>Viridiplantae</taxon>
        <taxon>Streptophyta</taxon>
        <taxon>Embryophyta</taxon>
        <taxon>Tracheophyta</taxon>
        <taxon>Spermatophyta</taxon>
        <taxon>Magnoliopsida</taxon>
        <taxon>eudicotyledons</taxon>
        <taxon>Gunneridae</taxon>
        <taxon>Pentapetalae</taxon>
        <taxon>rosids</taxon>
        <taxon>malvids</taxon>
        <taxon>Malvales</taxon>
        <taxon>Dipterocarpaceae</taxon>
        <taxon>Rubroshorea</taxon>
    </lineage>
</organism>